<reference evidence="4" key="1">
    <citation type="journal article" date="2007" name="Infect. Immun.">
        <title>The glycan moieties and the N-terminal polypeptide backbone of a fimbria-associated adhesin, Fap1, play distinct roles in the biofilm development of Streptococcus parasanguinis.</title>
        <authorList>
            <person name="Wu H."/>
            <person name="Zeng M."/>
            <person name="Fives-Taylor P."/>
        </authorList>
    </citation>
    <scope>NUCLEOTIDE SEQUENCE</scope>
</reference>
<keyword evidence="1" id="KW-0328">Glycosyltransferase</keyword>
<dbReference type="CAZy" id="GT2">
    <property type="family name" value="Glycosyltransferase Family 2"/>
</dbReference>
<protein>
    <submittedName>
        <fullName evidence="4">Putative glycosyltransferase</fullName>
    </submittedName>
</protein>
<name>B5A7L8_STRPA</name>
<dbReference type="GO" id="GO:0016757">
    <property type="term" value="F:glycosyltransferase activity"/>
    <property type="evidence" value="ECO:0007669"/>
    <property type="project" value="UniProtKB-KW"/>
</dbReference>
<dbReference type="Pfam" id="PF00535">
    <property type="entry name" value="Glycos_transf_2"/>
    <property type="match status" value="1"/>
</dbReference>
<dbReference type="SMR" id="B5A7L8"/>
<gene>
    <name evidence="4" type="primary">gly</name>
</gene>
<organism evidence="4">
    <name type="scientific">Streptococcus parasanguinis</name>
    <dbReference type="NCBI Taxonomy" id="1318"/>
    <lineage>
        <taxon>Bacteria</taxon>
        <taxon>Bacillati</taxon>
        <taxon>Bacillota</taxon>
        <taxon>Bacilli</taxon>
        <taxon>Lactobacillales</taxon>
        <taxon>Streptococcaceae</taxon>
        <taxon>Streptococcus</taxon>
    </lineage>
</organism>
<dbReference type="SUPFAM" id="SSF53448">
    <property type="entry name" value="Nucleotide-diphospho-sugar transferases"/>
    <property type="match status" value="1"/>
</dbReference>
<proteinExistence type="predicted"/>
<dbReference type="InterPro" id="IPR029044">
    <property type="entry name" value="Nucleotide-diphossugar_trans"/>
</dbReference>
<dbReference type="Gene3D" id="3.90.550.10">
    <property type="entry name" value="Spore Coat Polysaccharide Biosynthesis Protein SpsA, Chain A"/>
    <property type="match status" value="1"/>
</dbReference>
<evidence type="ECO:0000256" key="1">
    <source>
        <dbReference type="ARBA" id="ARBA00022676"/>
    </source>
</evidence>
<dbReference type="PANTHER" id="PTHR22916:SF51">
    <property type="entry name" value="GLYCOSYLTRANSFERASE EPSH-RELATED"/>
    <property type="match status" value="1"/>
</dbReference>
<sequence>MIRRVMEKISVIIPAYNAEKYLEQCVESVRTQIYNNIEIIIVNDGSTDRTAEIIERLKEKDSRIRTLHKRINEGIGATRNSALELVTGQYILFLDSDDWIDPNHISDLYNLLVRTDSDVSIANFTRYIESDNRYEIHITDDDYYEQIFTPQEWFTYQYGKPHNLSLCFTVPWGKLYKRSLFDNILYYTGPFGEDDRTTWKLYLVADKIAYMHRSTMVYRVNGESLTQTTERSEVFSVEPVLERLALLSMLGFDLKNEIAAFDWRANLVKNISLANGNVELYKELQFQLNMIEKYRKN</sequence>
<evidence type="ECO:0000313" key="4">
    <source>
        <dbReference type="EMBL" id="ACF35266.1"/>
    </source>
</evidence>
<feature type="domain" description="Glycosyltransferase 2-like" evidence="3">
    <location>
        <begin position="10"/>
        <end position="184"/>
    </location>
</feature>
<dbReference type="PANTHER" id="PTHR22916">
    <property type="entry name" value="GLYCOSYLTRANSFERASE"/>
    <property type="match status" value="1"/>
</dbReference>
<evidence type="ECO:0000256" key="2">
    <source>
        <dbReference type="ARBA" id="ARBA00022679"/>
    </source>
</evidence>
<reference evidence="4" key="2">
    <citation type="submission" date="2008-06" db="EMBL/GenBank/DDBJ databases">
        <authorList>
            <person name="Wu H."/>
        </authorList>
    </citation>
    <scope>NUCLEOTIDE SEQUENCE</scope>
</reference>
<keyword evidence="2 4" id="KW-0808">Transferase</keyword>
<dbReference type="AlphaFoldDB" id="B5A7L8"/>
<dbReference type="InterPro" id="IPR001173">
    <property type="entry name" value="Glyco_trans_2-like"/>
</dbReference>
<dbReference type="EMBL" id="EU821531">
    <property type="protein sequence ID" value="ACF35266.1"/>
    <property type="molecule type" value="Genomic_DNA"/>
</dbReference>
<accession>B5A7L8</accession>
<evidence type="ECO:0000259" key="3">
    <source>
        <dbReference type="Pfam" id="PF00535"/>
    </source>
</evidence>
<dbReference type="CDD" id="cd00761">
    <property type="entry name" value="Glyco_tranf_GTA_type"/>
    <property type="match status" value="1"/>
</dbReference>